<comment type="caution">
    <text evidence="1">The sequence shown here is derived from an EMBL/GenBank/DDBJ whole genome shotgun (WGS) entry which is preliminary data.</text>
</comment>
<gene>
    <name evidence="1" type="ORF">HMPREF0653_02013</name>
</gene>
<organism evidence="1 2">
    <name type="scientific">Prevotella disiens JCM 6334 = ATCC 29426</name>
    <dbReference type="NCBI Taxonomy" id="1235811"/>
    <lineage>
        <taxon>Bacteria</taxon>
        <taxon>Pseudomonadati</taxon>
        <taxon>Bacteroidota</taxon>
        <taxon>Bacteroidia</taxon>
        <taxon>Bacteroidales</taxon>
        <taxon>Prevotellaceae</taxon>
        <taxon>Prevotella</taxon>
    </lineage>
</organism>
<reference evidence="1 2" key="1">
    <citation type="submission" date="2013-06" db="EMBL/GenBank/DDBJ databases">
        <authorList>
            <person name="Weinstock G."/>
            <person name="Sodergren E."/>
            <person name="Lobos E.A."/>
            <person name="Fulton L."/>
            <person name="Fulton R."/>
            <person name="Courtney L."/>
            <person name="Fronick C."/>
            <person name="O'Laughlin M."/>
            <person name="Godfrey J."/>
            <person name="Wilson R.M."/>
            <person name="Miner T."/>
            <person name="Farmer C."/>
            <person name="Delehaunty K."/>
            <person name="Cordes M."/>
            <person name="Minx P."/>
            <person name="Tomlinson C."/>
            <person name="Chen J."/>
            <person name="Wollam A."/>
            <person name="Pepin K.H."/>
            <person name="Bhonagiri V."/>
            <person name="Zhang X."/>
            <person name="Warren W."/>
            <person name="Mitreva M."/>
            <person name="Mardis E.R."/>
            <person name="Wilson R.K."/>
        </authorList>
    </citation>
    <scope>NUCLEOTIDE SEQUENCE [LARGE SCALE GENOMIC DNA]</scope>
    <source>
        <strain evidence="1 2">ATCC 29426</strain>
    </source>
</reference>
<sequence length="49" mass="5618">MVVFSRYFAVSKCFLALFFLLDGQKNGKQGVLKTKTACFGFQNRLFLFS</sequence>
<proteinExistence type="predicted"/>
<evidence type="ECO:0000313" key="1">
    <source>
        <dbReference type="EMBL" id="ERJ75158.1"/>
    </source>
</evidence>
<accession>A0ABP2Y5C4</accession>
<protein>
    <submittedName>
        <fullName evidence="1">Uncharacterized protein</fullName>
    </submittedName>
</protein>
<dbReference type="Proteomes" id="UP000016660">
    <property type="component" value="Unassembled WGS sequence"/>
</dbReference>
<evidence type="ECO:0000313" key="2">
    <source>
        <dbReference type="Proteomes" id="UP000016660"/>
    </source>
</evidence>
<dbReference type="EMBL" id="AWUY01000180">
    <property type="protein sequence ID" value="ERJ75158.1"/>
    <property type="molecule type" value="Genomic_DNA"/>
</dbReference>
<name>A0ABP2Y5C4_9BACT</name>
<keyword evidence="2" id="KW-1185">Reference proteome</keyword>